<dbReference type="SUPFAM" id="SSF56317">
    <property type="entry name" value="Carbon-nitrogen hydrolase"/>
    <property type="match status" value="1"/>
</dbReference>
<dbReference type="InterPro" id="IPR003010">
    <property type="entry name" value="C-N_Hydrolase"/>
</dbReference>
<organism evidence="4 5">
    <name type="scientific">Acrasis kona</name>
    <dbReference type="NCBI Taxonomy" id="1008807"/>
    <lineage>
        <taxon>Eukaryota</taxon>
        <taxon>Discoba</taxon>
        <taxon>Heterolobosea</taxon>
        <taxon>Tetramitia</taxon>
        <taxon>Eutetramitia</taxon>
        <taxon>Acrasidae</taxon>
        <taxon>Acrasis</taxon>
    </lineage>
</organism>
<comment type="similarity">
    <text evidence="1">Belongs to the carbon-nitrogen hydrolase superfamily. BTD/VNN family.</text>
</comment>
<feature type="signal peptide" evidence="2">
    <location>
        <begin position="1"/>
        <end position="22"/>
    </location>
</feature>
<dbReference type="InterPro" id="IPR036526">
    <property type="entry name" value="C-N_Hydrolase_sf"/>
</dbReference>
<keyword evidence="2" id="KW-0732">Signal</keyword>
<dbReference type="EMBL" id="JAOPGA020001602">
    <property type="protein sequence ID" value="KAL0489754.1"/>
    <property type="molecule type" value="Genomic_DNA"/>
</dbReference>
<dbReference type="Gene3D" id="3.60.110.10">
    <property type="entry name" value="Carbon-nitrogen hydrolase"/>
    <property type="match status" value="1"/>
</dbReference>
<feature type="domain" description="CN hydrolase" evidence="3">
    <location>
        <begin position="19"/>
        <end position="295"/>
    </location>
</feature>
<dbReference type="InterPro" id="IPR040154">
    <property type="entry name" value="Biotinidase/VNN"/>
</dbReference>
<name>A0AAW2ZK96_9EUKA</name>
<comment type="caution">
    <text evidence="4">The sequence shown here is derived from an EMBL/GenBank/DDBJ whole genome shotgun (WGS) entry which is preliminary data.</text>
</comment>
<evidence type="ECO:0000256" key="1">
    <source>
        <dbReference type="ARBA" id="ARBA00008225"/>
    </source>
</evidence>
<dbReference type="PROSITE" id="PS50263">
    <property type="entry name" value="CN_HYDROLASE"/>
    <property type="match status" value="1"/>
</dbReference>
<protein>
    <submittedName>
        <fullName evidence="4">Biotinidase</fullName>
    </submittedName>
</protein>
<feature type="chain" id="PRO_5043968817" evidence="2">
    <location>
        <begin position="23"/>
        <end position="476"/>
    </location>
</feature>
<dbReference type="Proteomes" id="UP001431209">
    <property type="component" value="Unassembled WGS sequence"/>
</dbReference>
<dbReference type="PANTHER" id="PTHR10609:SF27">
    <property type="entry name" value="CN HYDROLASE DOMAIN-CONTAINING PROTEIN-RELATED"/>
    <property type="match status" value="1"/>
</dbReference>
<evidence type="ECO:0000256" key="2">
    <source>
        <dbReference type="SAM" id="SignalP"/>
    </source>
</evidence>
<evidence type="ECO:0000313" key="4">
    <source>
        <dbReference type="EMBL" id="KAL0489754.1"/>
    </source>
</evidence>
<dbReference type="Pfam" id="PF00795">
    <property type="entry name" value="CN_hydrolase"/>
    <property type="match status" value="1"/>
</dbReference>
<evidence type="ECO:0000259" key="3">
    <source>
        <dbReference type="PROSITE" id="PS50263"/>
    </source>
</evidence>
<sequence>MLLLLIVCISLCACSPIQYTAAVVEYAPIAPKLQLYSREDASELMIRNLDNYDKITSEAKTRGAQIILFPEDGLYTPILSSRDFQLPFLERISEPGSNPCTEVQNFDSKISQRVSCMARIHQIILVVNMGEVVYCSKITDSKCPDDGRYQYNTLVAFDMDGSILQKYHKSHLYYERQFDAGDGEPKTFKSWFGVEFGLMICFDIQFQSPSRFILKKGTTDFLFSSWWVNMPPINYAVQNFQGFSYEHNINLLASNSGFTGRNSGSGIFSSGKILTSFYNPTKGPVTTLLISNVTTNPKQDLTSDKLFLENVKRVEHNPPMTSFSAFVPTSNSVHNFIQIAGDFKCEISCVIDRAGDGEVYASFASSGFGLKIFPQNICGVYKCGDDVKSCERILHNLIDVYPTVPRTTFKDISIMLSGDVQNSSVFPIVSGPLGSIYIDDLKTSAEWNKDGTKYHLNVKGREDKPIHAAVLFNVWK</sequence>
<dbReference type="PANTHER" id="PTHR10609">
    <property type="entry name" value="BIOTINIDASE-RELATED"/>
    <property type="match status" value="1"/>
</dbReference>
<keyword evidence="5" id="KW-1185">Reference proteome</keyword>
<reference evidence="4 5" key="1">
    <citation type="submission" date="2024-03" db="EMBL/GenBank/DDBJ databases">
        <title>The Acrasis kona genome and developmental transcriptomes reveal deep origins of eukaryotic multicellular pathways.</title>
        <authorList>
            <person name="Sheikh S."/>
            <person name="Fu C.-J."/>
            <person name="Brown M.W."/>
            <person name="Baldauf S.L."/>
        </authorList>
    </citation>
    <scope>NUCLEOTIDE SEQUENCE [LARGE SCALE GENOMIC DNA]</scope>
    <source>
        <strain evidence="4 5">ATCC MYA-3509</strain>
    </source>
</reference>
<evidence type="ECO:0000313" key="5">
    <source>
        <dbReference type="Proteomes" id="UP001431209"/>
    </source>
</evidence>
<accession>A0AAW2ZK96</accession>
<dbReference type="AlphaFoldDB" id="A0AAW2ZK96"/>
<proteinExistence type="inferred from homology"/>
<gene>
    <name evidence="4" type="ORF">AKO1_003928</name>
</gene>